<keyword evidence="4" id="KW-1185">Reference proteome</keyword>
<keyword evidence="2" id="KW-0812">Transmembrane</keyword>
<gene>
    <name evidence="3" type="ORF">GCM10010422_41050</name>
</gene>
<evidence type="ECO:0000256" key="2">
    <source>
        <dbReference type="SAM" id="Phobius"/>
    </source>
</evidence>
<dbReference type="Proteomes" id="UP001501721">
    <property type="component" value="Unassembled WGS sequence"/>
</dbReference>
<evidence type="ECO:0000313" key="4">
    <source>
        <dbReference type="Proteomes" id="UP001501721"/>
    </source>
</evidence>
<feature type="transmembrane region" description="Helical" evidence="2">
    <location>
        <begin position="67"/>
        <end position="89"/>
    </location>
</feature>
<protein>
    <submittedName>
        <fullName evidence="3">Uncharacterized protein</fullName>
    </submittedName>
</protein>
<evidence type="ECO:0000256" key="1">
    <source>
        <dbReference type="SAM" id="MobiDB-lite"/>
    </source>
</evidence>
<proteinExistence type="predicted"/>
<keyword evidence="2" id="KW-0472">Membrane</keyword>
<sequence length="96" mass="9221">MFGGCGPGREAGHSRGMNPTPPVDSGSSAVPSPDPVFLSLHTSVVLLAALVIGLITGGLAALTGAPVAGAVLAGLAAAGPAVPALRALIGPPRDRH</sequence>
<feature type="region of interest" description="Disordered" evidence="1">
    <location>
        <begin position="1"/>
        <end position="32"/>
    </location>
</feature>
<feature type="transmembrane region" description="Helical" evidence="2">
    <location>
        <begin position="36"/>
        <end position="61"/>
    </location>
</feature>
<keyword evidence="2" id="KW-1133">Transmembrane helix</keyword>
<name>A0ABN3LVI2_9ACTN</name>
<evidence type="ECO:0000313" key="3">
    <source>
        <dbReference type="EMBL" id="GAA2490372.1"/>
    </source>
</evidence>
<reference evidence="3 4" key="1">
    <citation type="journal article" date="2019" name="Int. J. Syst. Evol. Microbiol.">
        <title>The Global Catalogue of Microorganisms (GCM) 10K type strain sequencing project: providing services to taxonomists for standard genome sequencing and annotation.</title>
        <authorList>
            <consortium name="The Broad Institute Genomics Platform"/>
            <consortium name="The Broad Institute Genome Sequencing Center for Infectious Disease"/>
            <person name="Wu L."/>
            <person name="Ma J."/>
        </authorList>
    </citation>
    <scope>NUCLEOTIDE SEQUENCE [LARGE SCALE GENOMIC DNA]</scope>
    <source>
        <strain evidence="3 4">JCM 6923</strain>
    </source>
</reference>
<dbReference type="EMBL" id="BAAATL010000020">
    <property type="protein sequence ID" value="GAA2490372.1"/>
    <property type="molecule type" value="Genomic_DNA"/>
</dbReference>
<accession>A0ABN3LVI2</accession>
<comment type="caution">
    <text evidence="3">The sequence shown here is derived from an EMBL/GenBank/DDBJ whole genome shotgun (WGS) entry which is preliminary data.</text>
</comment>
<organism evidence="3 4">
    <name type="scientific">Streptomyces graminearus</name>
    <dbReference type="NCBI Taxonomy" id="284030"/>
    <lineage>
        <taxon>Bacteria</taxon>
        <taxon>Bacillati</taxon>
        <taxon>Actinomycetota</taxon>
        <taxon>Actinomycetes</taxon>
        <taxon>Kitasatosporales</taxon>
        <taxon>Streptomycetaceae</taxon>
        <taxon>Streptomyces</taxon>
    </lineage>
</organism>